<feature type="region of interest" description="Disordered" evidence="1">
    <location>
        <begin position="327"/>
        <end position="347"/>
    </location>
</feature>
<evidence type="ECO:0000313" key="3">
    <source>
        <dbReference type="Proteomes" id="UP000639403"/>
    </source>
</evidence>
<reference evidence="2" key="1">
    <citation type="submission" date="2020-11" db="EMBL/GenBank/DDBJ databases">
        <authorList>
            <person name="Koelle M."/>
            <person name="Horta M.A.C."/>
            <person name="Nowrousian M."/>
            <person name="Ohm R.A."/>
            <person name="Benz P."/>
            <person name="Pilgard A."/>
        </authorList>
    </citation>
    <scope>NUCLEOTIDE SEQUENCE</scope>
    <source>
        <strain evidence="2">FPRL280</strain>
    </source>
</reference>
<name>A0A8H7NV92_9APHY</name>
<comment type="caution">
    <text evidence="2">The sequence shown here is derived from an EMBL/GenBank/DDBJ whole genome shotgun (WGS) entry which is preliminary data.</text>
</comment>
<sequence length="370" mass="40957">MVLPFPNEIWLEIFHGLAKEGEYDALERCRVVCREFRPMAEECLLGSMSFKSTEEVERIKLQVPGGEMRRWRGPQTVGINGGNWNDGHRPIPHLETFASRFGGRWPAVEMLWISNAMWRAADLDADAVFRDLARFPITELFLYDIIFPTILTLGRLLETLSLGGTFNTPEPSPPFVELKLPQLDAILSRPVFDNLAHVNVDIHTTDGVDVQDEKRANDLRVCLAKLDARGILGILVNFTRMGLRWDFKTGSWKRYGVERGAAQDDVKNSEVIGVDDESCQNDPGSRMIPCSDFGAVLAAYKIGSPSSADGETPSSSLSLNARIATGLARDNETPEQDATAGSEGYLRTSVPKEHVTIAESFMGAGLSNQD</sequence>
<dbReference type="AlphaFoldDB" id="A0A8H7NV92"/>
<dbReference type="Proteomes" id="UP000639403">
    <property type="component" value="Unassembled WGS sequence"/>
</dbReference>
<protein>
    <recommendedName>
        <fullName evidence="4">F-box domain-containing protein</fullName>
    </recommendedName>
</protein>
<accession>A0A8H7NV92</accession>
<dbReference type="EMBL" id="JADOXO010000363">
    <property type="protein sequence ID" value="KAF9805838.1"/>
    <property type="molecule type" value="Genomic_DNA"/>
</dbReference>
<proteinExistence type="predicted"/>
<organism evidence="2 3">
    <name type="scientific">Rhodonia placenta</name>
    <dbReference type="NCBI Taxonomy" id="104341"/>
    <lineage>
        <taxon>Eukaryota</taxon>
        <taxon>Fungi</taxon>
        <taxon>Dikarya</taxon>
        <taxon>Basidiomycota</taxon>
        <taxon>Agaricomycotina</taxon>
        <taxon>Agaricomycetes</taxon>
        <taxon>Polyporales</taxon>
        <taxon>Adustoporiaceae</taxon>
        <taxon>Rhodonia</taxon>
    </lineage>
</organism>
<evidence type="ECO:0000313" key="2">
    <source>
        <dbReference type="EMBL" id="KAF9805838.1"/>
    </source>
</evidence>
<gene>
    <name evidence="2" type="ORF">IEO21_08927</name>
</gene>
<reference evidence="2" key="2">
    <citation type="journal article" name="Front. Microbiol.">
        <title>Degradative Capacity of Two Strains of Rhodonia placenta: From Phenotype to Genotype.</title>
        <authorList>
            <person name="Kolle M."/>
            <person name="Horta M.A.C."/>
            <person name="Nowrousian M."/>
            <person name="Ohm R.A."/>
            <person name="Benz J.P."/>
            <person name="Pilgard A."/>
        </authorList>
    </citation>
    <scope>NUCLEOTIDE SEQUENCE</scope>
    <source>
        <strain evidence="2">FPRL280</strain>
    </source>
</reference>
<evidence type="ECO:0008006" key="4">
    <source>
        <dbReference type="Google" id="ProtNLM"/>
    </source>
</evidence>
<evidence type="ECO:0000256" key="1">
    <source>
        <dbReference type="SAM" id="MobiDB-lite"/>
    </source>
</evidence>